<reference evidence="3" key="1">
    <citation type="submission" date="2016-11" db="UniProtKB">
        <authorList>
            <consortium name="WormBaseParasite"/>
        </authorList>
    </citation>
    <scope>IDENTIFICATION</scope>
</reference>
<dbReference type="InterPro" id="IPR000008">
    <property type="entry name" value="C2_dom"/>
</dbReference>
<protein>
    <submittedName>
        <fullName evidence="3">C2 domain-containing protein</fullName>
    </submittedName>
</protein>
<organism evidence="2 3">
    <name type="scientific">Macrostomum lignano</name>
    <dbReference type="NCBI Taxonomy" id="282301"/>
    <lineage>
        <taxon>Eukaryota</taxon>
        <taxon>Metazoa</taxon>
        <taxon>Spiralia</taxon>
        <taxon>Lophotrochozoa</taxon>
        <taxon>Platyhelminthes</taxon>
        <taxon>Rhabditophora</taxon>
        <taxon>Macrostomorpha</taxon>
        <taxon>Macrostomida</taxon>
        <taxon>Macrostomidae</taxon>
        <taxon>Macrostomum</taxon>
    </lineage>
</organism>
<name>A0A1I8FR30_9PLAT</name>
<keyword evidence="2" id="KW-1185">Reference proteome</keyword>
<dbReference type="AlphaFoldDB" id="A0A1I8FR30"/>
<dbReference type="WBParaSite" id="maker-unitig_43204-snap-gene-0.3-mRNA-1">
    <property type="protein sequence ID" value="maker-unitig_43204-snap-gene-0.3-mRNA-1"/>
    <property type="gene ID" value="maker-unitig_43204-snap-gene-0.3"/>
</dbReference>
<evidence type="ECO:0000313" key="2">
    <source>
        <dbReference type="Proteomes" id="UP000095280"/>
    </source>
</evidence>
<feature type="domain" description="C2" evidence="1">
    <location>
        <begin position="97"/>
        <end position="204"/>
    </location>
</feature>
<dbReference type="SUPFAM" id="SSF49562">
    <property type="entry name" value="C2 domain (Calcium/lipid-binding domain, CaLB)"/>
    <property type="match status" value="1"/>
</dbReference>
<dbReference type="Proteomes" id="UP000095280">
    <property type="component" value="Unplaced"/>
</dbReference>
<sequence length="204" mass="23292">NFIHRFLSSSGSRNNNGNNGISVSIAKLQCTDWNCCCCSWRSGFESGVVAFPSDFKQRERRRASMQDAIDASKINADLYSKLYNQASTTIRAFKRRISRQLNFSLEFREETGILSIRIIQAIDCSRRTAAQAGQPYCAWRCCRTGKTQTTTKIHKRTPEPEFEEEFIFELKPQDINWSGVGDYRVDYDPCSMDEFAWSGEAATC</sequence>
<dbReference type="PROSITE" id="PS50004">
    <property type="entry name" value="C2"/>
    <property type="match status" value="1"/>
</dbReference>
<dbReference type="InterPro" id="IPR035892">
    <property type="entry name" value="C2_domain_sf"/>
</dbReference>
<accession>A0A1I8FR30</accession>
<evidence type="ECO:0000259" key="1">
    <source>
        <dbReference type="PROSITE" id="PS50004"/>
    </source>
</evidence>
<evidence type="ECO:0000313" key="3">
    <source>
        <dbReference type="WBParaSite" id="maker-unitig_43204-snap-gene-0.3-mRNA-1"/>
    </source>
</evidence>
<dbReference type="Gene3D" id="2.60.40.150">
    <property type="entry name" value="C2 domain"/>
    <property type="match status" value="1"/>
</dbReference>
<proteinExistence type="predicted"/>
<dbReference type="Pfam" id="PF00168">
    <property type="entry name" value="C2"/>
    <property type="match status" value="1"/>
</dbReference>